<gene>
    <name evidence="2" type="ORF">HNQ34_003210</name>
</gene>
<keyword evidence="2" id="KW-0489">Methyltransferase</keyword>
<protein>
    <submittedName>
        <fullName evidence="2">Ubiquinone/menaquinone biosynthesis C-methylase UbiE</fullName>
    </submittedName>
</protein>
<dbReference type="Gene3D" id="3.40.50.150">
    <property type="entry name" value="Vaccinia Virus protein VP39"/>
    <property type="match status" value="1"/>
</dbReference>
<dbReference type="EMBL" id="JACHEP010000027">
    <property type="protein sequence ID" value="MBB5326092.1"/>
    <property type="molecule type" value="Genomic_DNA"/>
</dbReference>
<dbReference type="RefSeq" id="WP_183256187.1">
    <property type="nucleotide sequence ID" value="NZ_JACHEP010000027.1"/>
</dbReference>
<evidence type="ECO:0000313" key="3">
    <source>
        <dbReference type="Proteomes" id="UP000520011"/>
    </source>
</evidence>
<feature type="domain" description="Methyltransferase type 11" evidence="1">
    <location>
        <begin position="42"/>
        <end position="137"/>
    </location>
</feature>
<dbReference type="Pfam" id="PF08241">
    <property type="entry name" value="Methyltransf_11"/>
    <property type="match status" value="1"/>
</dbReference>
<reference evidence="2 3" key="1">
    <citation type="submission" date="2020-08" db="EMBL/GenBank/DDBJ databases">
        <title>Genomic Encyclopedia of Type Strains, Phase IV (KMG-IV): sequencing the most valuable type-strain genomes for metagenomic binning, comparative biology and taxonomic classification.</title>
        <authorList>
            <person name="Goeker M."/>
        </authorList>
    </citation>
    <scope>NUCLEOTIDE SEQUENCE [LARGE SCALE GENOMIC DNA]</scope>
    <source>
        <strain evidence="2 3">DSM 16325</strain>
    </source>
</reference>
<keyword evidence="2" id="KW-0830">Ubiquinone</keyword>
<keyword evidence="2" id="KW-0808">Transferase</keyword>
<dbReference type="InterPro" id="IPR029063">
    <property type="entry name" value="SAM-dependent_MTases_sf"/>
</dbReference>
<dbReference type="PANTHER" id="PTHR43591">
    <property type="entry name" value="METHYLTRANSFERASE"/>
    <property type="match status" value="1"/>
</dbReference>
<sequence length="186" mass="21069">MSGHRFHVNKADRLLQPARYELLQPEKRIEEFGIQKADVIADLGAGNGFFTLPMAARSQKVYAVDIEPKMLQLLKQRADEQQLKNIELVESSLDNIRLEDHSIDKALAAFVLHEVPHLDKTFAEIKRILKPNGMLCIIEWEAVQSEMGPPLHERIGSNTLAQVVKSHGFTVEALHLHSSFYVLIVK</sequence>
<dbReference type="Proteomes" id="UP000520011">
    <property type="component" value="Unassembled WGS sequence"/>
</dbReference>
<dbReference type="SUPFAM" id="SSF53335">
    <property type="entry name" value="S-adenosyl-L-methionine-dependent methyltransferases"/>
    <property type="match status" value="1"/>
</dbReference>
<dbReference type="InterPro" id="IPR013216">
    <property type="entry name" value="Methyltransf_11"/>
</dbReference>
<evidence type="ECO:0000313" key="2">
    <source>
        <dbReference type="EMBL" id="MBB5326092.1"/>
    </source>
</evidence>
<dbReference type="CDD" id="cd02440">
    <property type="entry name" value="AdoMet_MTases"/>
    <property type="match status" value="1"/>
</dbReference>
<comment type="caution">
    <text evidence="2">The sequence shown here is derived from an EMBL/GenBank/DDBJ whole genome shotgun (WGS) entry which is preliminary data.</text>
</comment>
<name>A0A7W8IUM0_9BACL</name>
<accession>A0A7W8IUM0</accession>
<dbReference type="AlphaFoldDB" id="A0A7W8IUM0"/>
<dbReference type="GO" id="GO:0032259">
    <property type="term" value="P:methylation"/>
    <property type="evidence" value="ECO:0007669"/>
    <property type="project" value="UniProtKB-KW"/>
</dbReference>
<proteinExistence type="predicted"/>
<dbReference type="GO" id="GO:0008757">
    <property type="term" value="F:S-adenosylmethionine-dependent methyltransferase activity"/>
    <property type="evidence" value="ECO:0007669"/>
    <property type="project" value="InterPro"/>
</dbReference>
<evidence type="ECO:0000259" key="1">
    <source>
        <dbReference type="Pfam" id="PF08241"/>
    </source>
</evidence>
<organism evidence="2 3">
    <name type="scientific">Anoxybacteroides tepidamans</name>
    <dbReference type="NCBI Taxonomy" id="265948"/>
    <lineage>
        <taxon>Bacteria</taxon>
        <taxon>Bacillati</taxon>
        <taxon>Bacillota</taxon>
        <taxon>Bacilli</taxon>
        <taxon>Bacillales</taxon>
        <taxon>Anoxybacillaceae</taxon>
        <taxon>Anoxybacteroides</taxon>
    </lineage>
</organism>
<dbReference type="PANTHER" id="PTHR43591:SF24">
    <property type="entry name" value="2-METHOXY-6-POLYPRENYL-1,4-BENZOQUINOL METHYLASE, MITOCHONDRIAL"/>
    <property type="match status" value="1"/>
</dbReference>
<keyword evidence="3" id="KW-1185">Reference proteome</keyword>